<dbReference type="RefSeq" id="WP_151580136.1">
    <property type="nucleotide sequence ID" value="NZ_CP182503.1"/>
</dbReference>
<organism evidence="3 4">
    <name type="scientific">Nocardioides simplex</name>
    <name type="common">Arthrobacter simplex</name>
    <dbReference type="NCBI Taxonomy" id="2045"/>
    <lineage>
        <taxon>Bacteria</taxon>
        <taxon>Bacillati</taxon>
        <taxon>Actinomycetota</taxon>
        <taxon>Actinomycetes</taxon>
        <taxon>Propionibacteriales</taxon>
        <taxon>Nocardioidaceae</taxon>
        <taxon>Pimelobacter</taxon>
    </lineage>
</organism>
<evidence type="ECO:0000313" key="4">
    <source>
        <dbReference type="Proteomes" id="UP000449906"/>
    </source>
</evidence>
<evidence type="ECO:0000256" key="2">
    <source>
        <dbReference type="SAM" id="SignalP"/>
    </source>
</evidence>
<evidence type="ECO:0000313" key="3">
    <source>
        <dbReference type="EMBL" id="KAB2812804.1"/>
    </source>
</evidence>
<dbReference type="PROSITE" id="PS51257">
    <property type="entry name" value="PROKAR_LIPOPROTEIN"/>
    <property type="match status" value="1"/>
</dbReference>
<dbReference type="Proteomes" id="UP000449906">
    <property type="component" value="Unassembled WGS sequence"/>
</dbReference>
<feature type="region of interest" description="Disordered" evidence="1">
    <location>
        <begin position="25"/>
        <end position="46"/>
    </location>
</feature>
<evidence type="ECO:0000256" key="1">
    <source>
        <dbReference type="SAM" id="MobiDB-lite"/>
    </source>
</evidence>
<name>A0A7J5E4D8_NOCSI</name>
<dbReference type="EMBL" id="WBVM01000001">
    <property type="protein sequence ID" value="KAB2812804.1"/>
    <property type="molecule type" value="Genomic_DNA"/>
</dbReference>
<evidence type="ECO:0008006" key="5">
    <source>
        <dbReference type="Google" id="ProtNLM"/>
    </source>
</evidence>
<proteinExistence type="predicted"/>
<dbReference type="AlphaFoldDB" id="A0A7J5E4D8"/>
<protein>
    <recommendedName>
        <fullName evidence="5">Lipoprotein</fullName>
    </recommendedName>
</protein>
<accession>A0A7J5E4D8</accession>
<sequence length="159" mass="15910">MRRPHAALGAVLTLLLSVTLTACGSDGSEPGAAPPSTSPTTTASGQSEAEALDAAAAQSGFAMGADVASFCTAMQDADDAVDGARPGNAGDWKRVVAALDRIYEVGVPEDFPAAALTELDVLDRLVRASSSIDDLGAAVKKEPAGTGAIDAYLTEACTA</sequence>
<reference evidence="3 4" key="1">
    <citation type="submission" date="2019-09" db="EMBL/GenBank/DDBJ databases">
        <title>Pimelobacter sp. isolated from Paulinella.</title>
        <authorList>
            <person name="Jeong S.E."/>
        </authorList>
    </citation>
    <scope>NUCLEOTIDE SEQUENCE [LARGE SCALE GENOMIC DNA]</scope>
    <source>
        <strain evidence="3 4">Pch-N</strain>
    </source>
</reference>
<gene>
    <name evidence="3" type="ORF">F9L07_13805</name>
</gene>
<comment type="caution">
    <text evidence="3">The sequence shown here is derived from an EMBL/GenBank/DDBJ whole genome shotgun (WGS) entry which is preliminary data.</text>
</comment>
<keyword evidence="2" id="KW-0732">Signal</keyword>
<feature type="signal peptide" evidence="2">
    <location>
        <begin position="1"/>
        <end position="22"/>
    </location>
</feature>
<feature type="chain" id="PRO_5039302684" description="Lipoprotein" evidence="2">
    <location>
        <begin position="23"/>
        <end position="159"/>
    </location>
</feature>